<dbReference type="OrthoDB" id="10034606at2759"/>
<feature type="domain" description="OSK" evidence="3">
    <location>
        <begin position="213"/>
        <end position="398"/>
    </location>
</feature>
<sequence length="414" mass="47030">MTSLMDKISSLDVSALFIVLHVLNTFLNYCSDSIIAVFIVFLIYTCCYWALNIVVIMEQFNHSHYYQSRRNLVLDILESHDNPLTLKELKNEFKARHASDIPFSDVDDDAVHEWLSKLDSVGTASKNNQDYYFIQKPIAEITSTFKKESKRKTSSPLISQTVKRSRSAPGTEEPKTPIKTRQARSVRFKDQPEKPIKSRSKSEHRPQRILGAPNLYGSLLIGDDFFLGIAIYKLGFSASKFKGTLQSGFCMSGMTIKDAMYKVKDIEDDRHKTAIIYVGSIDIAAGRELIEMMQDMTLLMQACAEKNIKPVLCTLAVIPNFLLGNRKETLNGFNKFITNNPFGIPSIDINKCFKHGNTDDFLPQYYMEIPRHVSGFSKMLVLWSKNGRDRVYEMLIKNLGMALVASGNISHNYI</sequence>
<evidence type="ECO:0000313" key="5">
    <source>
        <dbReference type="Proteomes" id="UP001153620"/>
    </source>
</evidence>
<protein>
    <recommendedName>
        <fullName evidence="3">OSK domain-containing protein</fullName>
    </recommendedName>
</protein>
<evidence type="ECO:0000259" key="3">
    <source>
        <dbReference type="Pfam" id="PF17182"/>
    </source>
</evidence>
<dbReference type="Pfam" id="PF17182">
    <property type="entry name" value="OSK"/>
    <property type="match status" value="1"/>
</dbReference>
<proteinExistence type="predicted"/>
<dbReference type="Gene3D" id="3.40.50.1110">
    <property type="entry name" value="SGNH hydrolase"/>
    <property type="match status" value="1"/>
</dbReference>
<gene>
    <name evidence="4" type="ORF">CHIRRI_LOCUS6332</name>
</gene>
<keyword evidence="2" id="KW-0472">Membrane</keyword>
<dbReference type="SUPFAM" id="SSF52266">
    <property type="entry name" value="SGNH hydrolase"/>
    <property type="match status" value="1"/>
</dbReference>
<dbReference type="Proteomes" id="UP001153620">
    <property type="component" value="Chromosome 2"/>
</dbReference>
<dbReference type="InterPro" id="IPR036514">
    <property type="entry name" value="SGNH_hydro_sf"/>
</dbReference>
<reference evidence="4" key="1">
    <citation type="submission" date="2022-01" db="EMBL/GenBank/DDBJ databases">
        <authorList>
            <person name="King R."/>
        </authorList>
    </citation>
    <scope>NUCLEOTIDE SEQUENCE</scope>
</reference>
<reference evidence="4" key="2">
    <citation type="submission" date="2022-10" db="EMBL/GenBank/DDBJ databases">
        <authorList>
            <consortium name="ENA_rothamsted_submissions"/>
            <consortium name="culmorum"/>
            <person name="King R."/>
        </authorList>
    </citation>
    <scope>NUCLEOTIDE SEQUENCE</scope>
</reference>
<dbReference type="InterPro" id="IPR033447">
    <property type="entry name" value="OSK"/>
</dbReference>
<keyword evidence="2" id="KW-1133">Transmembrane helix</keyword>
<keyword evidence="5" id="KW-1185">Reference proteome</keyword>
<keyword evidence="2" id="KW-0812">Transmembrane</keyword>
<feature type="region of interest" description="Disordered" evidence="1">
    <location>
        <begin position="150"/>
        <end position="206"/>
    </location>
</feature>
<name>A0A9N9RTT1_9DIPT</name>
<feature type="transmembrane region" description="Helical" evidence="2">
    <location>
        <begin position="35"/>
        <end position="57"/>
    </location>
</feature>
<evidence type="ECO:0000256" key="2">
    <source>
        <dbReference type="SAM" id="Phobius"/>
    </source>
</evidence>
<feature type="compositionally biased region" description="Basic and acidic residues" evidence="1">
    <location>
        <begin position="187"/>
        <end position="206"/>
    </location>
</feature>
<organism evidence="4 5">
    <name type="scientific">Chironomus riparius</name>
    <dbReference type="NCBI Taxonomy" id="315576"/>
    <lineage>
        <taxon>Eukaryota</taxon>
        <taxon>Metazoa</taxon>
        <taxon>Ecdysozoa</taxon>
        <taxon>Arthropoda</taxon>
        <taxon>Hexapoda</taxon>
        <taxon>Insecta</taxon>
        <taxon>Pterygota</taxon>
        <taxon>Neoptera</taxon>
        <taxon>Endopterygota</taxon>
        <taxon>Diptera</taxon>
        <taxon>Nematocera</taxon>
        <taxon>Chironomoidea</taxon>
        <taxon>Chironomidae</taxon>
        <taxon>Chironominae</taxon>
        <taxon>Chironomus</taxon>
    </lineage>
</organism>
<evidence type="ECO:0000313" key="4">
    <source>
        <dbReference type="EMBL" id="CAG9803432.1"/>
    </source>
</evidence>
<dbReference type="EMBL" id="OU895878">
    <property type="protein sequence ID" value="CAG9803432.1"/>
    <property type="molecule type" value="Genomic_DNA"/>
</dbReference>
<evidence type="ECO:0000256" key="1">
    <source>
        <dbReference type="SAM" id="MobiDB-lite"/>
    </source>
</evidence>
<dbReference type="AlphaFoldDB" id="A0A9N9RTT1"/>
<feature type="transmembrane region" description="Helical" evidence="2">
    <location>
        <begin position="12"/>
        <end position="29"/>
    </location>
</feature>
<accession>A0A9N9RTT1</accession>